<evidence type="ECO:0000256" key="2">
    <source>
        <dbReference type="ARBA" id="ARBA00008143"/>
    </source>
</evidence>
<keyword evidence="7 12" id="KW-0798">TonB box</keyword>
<keyword evidence="9" id="KW-0675">Receptor</keyword>
<dbReference type="GO" id="GO:0044718">
    <property type="term" value="P:siderophore transmembrane transport"/>
    <property type="evidence" value="ECO:0007669"/>
    <property type="project" value="TreeGrafter"/>
</dbReference>
<keyword evidence="6" id="KW-0732">Signal</keyword>
<feature type="domain" description="TonB-dependent receptor-like beta-barrel" evidence="13">
    <location>
        <begin position="262"/>
        <end position="616"/>
    </location>
</feature>
<keyword evidence="3 11" id="KW-0813">Transport</keyword>
<evidence type="ECO:0000313" key="15">
    <source>
        <dbReference type="EMBL" id="ARN74629.1"/>
    </source>
</evidence>
<evidence type="ECO:0000256" key="11">
    <source>
        <dbReference type="PROSITE-ProRule" id="PRU01360"/>
    </source>
</evidence>
<name>A0A1X9NGJ8_9GAMM</name>
<dbReference type="AlphaFoldDB" id="A0A1X9NGJ8"/>
<feature type="domain" description="TonB-dependent receptor plug" evidence="14">
    <location>
        <begin position="64"/>
        <end position="171"/>
    </location>
</feature>
<evidence type="ECO:0000259" key="14">
    <source>
        <dbReference type="Pfam" id="PF07715"/>
    </source>
</evidence>
<evidence type="ECO:0000256" key="12">
    <source>
        <dbReference type="RuleBase" id="RU003357"/>
    </source>
</evidence>
<sequence length="682" mass="75733">MGLLHNKSKAVGISTIRRLLATSVLLAASSHSFGDKHDDLFDLSLESLSEISVASLFLESEQYVGSSVSSISEKEWRQQGAEKTFEAIEHFPGIYLSEHINGMVTPSFRGHTRPDQYNSFLVLLDGIPLNNYSSASATYGTPNFALGNLERIEVIRGPGSALYGADAFHGVVSLNSWDSEQDVAELRTEFGQYGLAKISARARYGVTEDIQFTSIVSYDTVDDLEIEDTFTLGGAPVKSEITGGYDNLTTTQKLSIHDVDIAFYYSEHEVEDSWGTGEAGGFPNGHHTDGSSTMTALSASYEFPLANNWSLDSKVFYIEDELFGSFGLANVGGPPMAPTFDWDSEDKRRGIALVAKKPMDNQQTQVLFGYNYDHMEVEKFSAALQDSPPSVEGVDRELNGVMGQVDQRLFEGQLQLILGARFDHYSDFGDNFAPRLSVIYHPSRDSALKFLYGEAFRAPSVNEQIDNGIVKGGGAALDPEEVNTYEIIWMSQGKNWRYSVNTYLSEVTGTIDIGISSDPGFFLEYGNNTDSESYGIELEGMRRINNWFFSGNIAYNQTKQVEPSEIRDHNPAYPDVIANMEIKYQTDNQVTYALNHIIQNGRRTLSEPTLTPSYLNNSLSSLQRTDFYVGKEFGKAGRSFEMFLTVRDLMDNEDTKSAMNLIEVGTATAGRRINVGFEMRFE</sequence>
<dbReference type="InterPro" id="IPR039426">
    <property type="entry name" value="TonB-dep_rcpt-like"/>
</dbReference>
<dbReference type="EMBL" id="CP019343">
    <property type="protein sequence ID" value="ARN74629.1"/>
    <property type="molecule type" value="Genomic_DNA"/>
</dbReference>
<dbReference type="OrthoDB" id="9764669at2"/>
<dbReference type="GO" id="GO:0009279">
    <property type="term" value="C:cell outer membrane"/>
    <property type="evidence" value="ECO:0007669"/>
    <property type="project" value="UniProtKB-SubCell"/>
</dbReference>
<evidence type="ECO:0000256" key="4">
    <source>
        <dbReference type="ARBA" id="ARBA00022452"/>
    </source>
</evidence>
<dbReference type="Gene3D" id="2.170.130.10">
    <property type="entry name" value="TonB-dependent receptor, plug domain"/>
    <property type="match status" value="1"/>
</dbReference>
<keyword evidence="16" id="KW-1185">Reference proteome</keyword>
<dbReference type="STRING" id="716816.BST96_11145"/>
<keyword evidence="10 11" id="KW-0998">Cell outer membrane</keyword>
<dbReference type="PANTHER" id="PTHR30069:SF29">
    <property type="entry name" value="HEMOGLOBIN AND HEMOGLOBIN-HAPTOGLOBIN-BINDING PROTEIN 1-RELATED"/>
    <property type="match status" value="1"/>
</dbReference>
<evidence type="ECO:0008006" key="17">
    <source>
        <dbReference type="Google" id="ProtNLM"/>
    </source>
</evidence>
<dbReference type="InterPro" id="IPR000531">
    <property type="entry name" value="Beta-barrel_TonB"/>
</dbReference>
<comment type="subcellular location">
    <subcellularLocation>
        <location evidence="1 11">Cell outer membrane</location>
        <topology evidence="1 11">Multi-pass membrane protein</topology>
    </subcellularLocation>
</comment>
<evidence type="ECO:0000256" key="7">
    <source>
        <dbReference type="ARBA" id="ARBA00023077"/>
    </source>
</evidence>
<evidence type="ECO:0000259" key="13">
    <source>
        <dbReference type="Pfam" id="PF00593"/>
    </source>
</evidence>
<comment type="similarity">
    <text evidence="2">Belongs to the TonB-dependent receptor family. Hemoglobin/haptoglobin binding protein subfamily.</text>
</comment>
<evidence type="ECO:0000256" key="10">
    <source>
        <dbReference type="ARBA" id="ARBA00023237"/>
    </source>
</evidence>
<dbReference type="Pfam" id="PF07715">
    <property type="entry name" value="Plug"/>
    <property type="match status" value="1"/>
</dbReference>
<dbReference type="InterPro" id="IPR012910">
    <property type="entry name" value="Plug_dom"/>
</dbReference>
<evidence type="ECO:0000256" key="8">
    <source>
        <dbReference type="ARBA" id="ARBA00023136"/>
    </source>
</evidence>
<dbReference type="Pfam" id="PF00593">
    <property type="entry name" value="TonB_dep_Rec_b-barrel"/>
    <property type="match status" value="1"/>
</dbReference>
<dbReference type="SUPFAM" id="SSF56935">
    <property type="entry name" value="Porins"/>
    <property type="match status" value="1"/>
</dbReference>
<dbReference type="GO" id="GO:0015344">
    <property type="term" value="F:siderophore uptake transmembrane transporter activity"/>
    <property type="evidence" value="ECO:0007669"/>
    <property type="project" value="TreeGrafter"/>
</dbReference>
<evidence type="ECO:0000256" key="1">
    <source>
        <dbReference type="ARBA" id="ARBA00004571"/>
    </source>
</evidence>
<dbReference type="PANTHER" id="PTHR30069">
    <property type="entry name" value="TONB-DEPENDENT OUTER MEMBRANE RECEPTOR"/>
    <property type="match status" value="1"/>
</dbReference>
<gene>
    <name evidence="15" type="ORF">BST96_11145</name>
</gene>
<dbReference type="InterPro" id="IPR037066">
    <property type="entry name" value="Plug_dom_sf"/>
</dbReference>
<proteinExistence type="inferred from homology"/>
<dbReference type="Proteomes" id="UP000193450">
    <property type="component" value="Chromosome"/>
</dbReference>
<reference evidence="15 16" key="1">
    <citation type="submission" date="2016-11" db="EMBL/GenBank/DDBJ databases">
        <title>Trade-off between light-utilization and light-protection in marine flavobacteria.</title>
        <authorList>
            <person name="Kumagai Y."/>
        </authorList>
    </citation>
    <scope>NUCLEOTIDE SEQUENCE [LARGE SCALE GENOMIC DNA]</scope>
    <source>
        <strain evidence="15 16">NBRC 107125</strain>
    </source>
</reference>
<evidence type="ECO:0000313" key="16">
    <source>
        <dbReference type="Proteomes" id="UP000193450"/>
    </source>
</evidence>
<dbReference type="KEGG" id="osg:BST96_11145"/>
<dbReference type="PROSITE" id="PS52016">
    <property type="entry name" value="TONB_DEPENDENT_REC_3"/>
    <property type="match status" value="1"/>
</dbReference>
<dbReference type="InterPro" id="IPR036942">
    <property type="entry name" value="Beta-barrel_TonB_sf"/>
</dbReference>
<accession>A0A1X9NGJ8</accession>
<evidence type="ECO:0000256" key="9">
    <source>
        <dbReference type="ARBA" id="ARBA00023170"/>
    </source>
</evidence>
<dbReference type="Gene3D" id="2.40.170.20">
    <property type="entry name" value="TonB-dependent receptor, beta-barrel domain"/>
    <property type="match status" value="1"/>
</dbReference>
<organism evidence="15 16">
    <name type="scientific">Oceanicoccus sagamiensis</name>
    <dbReference type="NCBI Taxonomy" id="716816"/>
    <lineage>
        <taxon>Bacteria</taxon>
        <taxon>Pseudomonadati</taxon>
        <taxon>Pseudomonadota</taxon>
        <taxon>Gammaproteobacteria</taxon>
        <taxon>Cellvibrionales</taxon>
        <taxon>Spongiibacteraceae</taxon>
        <taxon>Oceanicoccus</taxon>
    </lineage>
</organism>
<keyword evidence="5 11" id="KW-0812">Transmembrane</keyword>
<keyword evidence="4 11" id="KW-1134">Transmembrane beta strand</keyword>
<evidence type="ECO:0000256" key="6">
    <source>
        <dbReference type="ARBA" id="ARBA00022729"/>
    </source>
</evidence>
<protein>
    <recommendedName>
        <fullName evidence="17">TonB-dependent receptor</fullName>
    </recommendedName>
</protein>
<evidence type="ECO:0000256" key="5">
    <source>
        <dbReference type="ARBA" id="ARBA00022692"/>
    </source>
</evidence>
<evidence type="ECO:0000256" key="3">
    <source>
        <dbReference type="ARBA" id="ARBA00022448"/>
    </source>
</evidence>
<keyword evidence="8 11" id="KW-0472">Membrane</keyword>